<dbReference type="GO" id="GO:0005634">
    <property type="term" value="C:nucleus"/>
    <property type="evidence" value="ECO:0007669"/>
    <property type="project" value="EnsemblFungi"/>
</dbReference>
<evidence type="ECO:0000313" key="4">
    <source>
        <dbReference type="Proteomes" id="UP000019384"/>
    </source>
</evidence>
<dbReference type="Gene3D" id="1.25.10.10">
    <property type="entry name" value="Leucine-rich Repeat Variant"/>
    <property type="match status" value="1"/>
</dbReference>
<reference evidence="3" key="1">
    <citation type="submission" date="2013-12" db="EMBL/GenBank/DDBJ databases">
        <authorList>
            <person name="Genoscope - CEA"/>
        </authorList>
    </citation>
    <scope>NUCLEOTIDE SEQUENCE</scope>
    <source>
        <strain evidence="3">CBS 1993</strain>
    </source>
</reference>
<protein>
    <recommendedName>
        <fullName evidence="2">Exportin-5 C-terminal domain-containing protein</fullName>
    </recommendedName>
</protein>
<dbReference type="GO" id="GO:0003723">
    <property type="term" value="F:RNA binding"/>
    <property type="evidence" value="ECO:0007669"/>
    <property type="project" value="TreeGrafter"/>
</dbReference>
<accession>W6MJ06</accession>
<gene>
    <name evidence="3" type="ORF">KUCA_T00002152001</name>
</gene>
<dbReference type="InterPro" id="IPR016024">
    <property type="entry name" value="ARM-type_fold"/>
</dbReference>
<dbReference type="PANTHER" id="PTHR11223:SF3">
    <property type="entry name" value="EXPORTIN-5"/>
    <property type="match status" value="1"/>
</dbReference>
<reference evidence="3" key="2">
    <citation type="submission" date="2014-02" db="EMBL/GenBank/DDBJ databases">
        <title>Complete DNA sequence of /Kuraishia capsulata/ illustrates novel genomic features among budding yeasts (/Saccharomycotina/).</title>
        <authorList>
            <person name="Morales L."/>
            <person name="Noel B."/>
            <person name="Porcel B."/>
            <person name="Marcet-Houben M."/>
            <person name="Hullo M-F."/>
            <person name="Sacerdot C."/>
            <person name="Tekaia F."/>
            <person name="Leh-Louis V."/>
            <person name="Despons L."/>
            <person name="Khanna V."/>
            <person name="Aury J-M."/>
            <person name="Barbe V."/>
            <person name="Couloux A."/>
            <person name="Labadie K."/>
            <person name="Pelletier E."/>
            <person name="Souciet J-L."/>
            <person name="Boekhout T."/>
            <person name="Gabaldon T."/>
            <person name="Wincker P."/>
            <person name="Dujon B."/>
        </authorList>
    </citation>
    <scope>NUCLEOTIDE SEQUENCE</scope>
    <source>
        <strain evidence="3">CBS 1993</strain>
    </source>
</reference>
<feature type="domain" description="Exportin-5 C-terminal" evidence="2">
    <location>
        <begin position="349"/>
        <end position="1189"/>
    </location>
</feature>
<feature type="region of interest" description="Disordered" evidence="1">
    <location>
        <begin position="1185"/>
        <end position="1228"/>
    </location>
</feature>
<sequence>MDANGVNQIVSALGVIYSSQSTNDDRRQAQDFLETVKEVEESPFWGYQLSRPDNKFDNIVRHFGLNLLRSAIARDFDSYDLEKQIAVRNWVVELATKVSSSDPHYLKEKVAFLWVAIAKRCWGNCLGKEGQDSLAVQFTDEQKLGAWTDMDSNLLELWNYNASTRELSLIIFRTLFEDVYLLDDPIVSSRNNVLSSLCPEVTTSERILSLKYEPNDYLRMFCASQEGWFVRWAGFLDECLQQLAANIDNEDYKNYTLRILQTLKTCLHWILPIAFREVEILAKLSRALMLPDPKIKTLATDCMHVLATRSFSEETDFDDVVGAIFHRDGILMLAEVYRSIKIDSDDIDEQEYSLLKKLVEMIVGLSGYLLVGENTKFKLPASADIPGYLELVLETTNHESLIISGLSLNFWCALLRRDELSSDSIYEAILPTLLDHAANRLLNYEDFDDENIARKYLSLDFDSQPDSHLFLSNYKKYMDDIVRIIVCKIPNDGLNWLESRLEQFFSSPLGQSAMASKKLVYSGAGAEPYIYGFLQFVLVEASVRGVSRWQMWYEGDDKDNKNEYLTKLVESLCERLLMLQINDPILLRKQIQTLVQFTPLLKGVSSLMFKVLERVMNSCTFDYPENADDDERELIRDLRTSGGTELNRLAYLMPDSLTTILDDLEVAIADIIRSGKLSDHESVAFKSFLLVVSQRSSISNKQDRFSSIVDPELAAWSDPATEKGLLELHWFMERLGIVKISEYFQSRGITAETNLLTADMDDTGRALKTELKNHWSSVFPIRATRIFIQYSIEKLDHSSQMYQDLLALWKPRIQPILPHILQLISQIQAYHDPANWRDLPEEVQAFVKDSCTERFWQQGVSIQSKDSFMEESVKAMHSLRDFADSVGHIVRYTREYAYLTISSISELEETLYDIPNIASLLWRALAGDSVGISLHSWRHMINLVLRNVIKNCPTKFTAGFLGELLPQVLPQVDALLTEKWTQVYQRGLQLDGNEGDESLSEEMMEEHMLRQLTAVVDRMLIDLVGQLGNTPLLPRQLESRQVIFRNKAVLAPFLQLLCHIIMFKDTRCSFNAILIIRNMLSDILGWDDEVDKYLCENLMKALLEVLTDNFFVDAHPEAGYALTNLYVSLRANSPYPAHVLQKLLPTLTTKELTNFEQVLISAKTLRQRRNAFMQLISKVKGDDDKTIEKDRKKQLESASKRKKKSDGTDVMDDPLVENGSLNTLFGDN</sequence>
<dbReference type="InterPro" id="IPR045478">
    <property type="entry name" value="Exportin-5_C"/>
</dbReference>
<evidence type="ECO:0000313" key="3">
    <source>
        <dbReference type="EMBL" id="CDK26181.1"/>
    </source>
</evidence>
<organism evidence="3 4">
    <name type="scientific">Kuraishia capsulata CBS 1993</name>
    <dbReference type="NCBI Taxonomy" id="1382522"/>
    <lineage>
        <taxon>Eukaryota</taxon>
        <taxon>Fungi</taxon>
        <taxon>Dikarya</taxon>
        <taxon>Ascomycota</taxon>
        <taxon>Saccharomycotina</taxon>
        <taxon>Pichiomycetes</taxon>
        <taxon>Pichiales</taxon>
        <taxon>Pichiaceae</taxon>
        <taxon>Kuraishia</taxon>
    </lineage>
</organism>
<name>W6MJ06_9ASCO</name>
<dbReference type="GO" id="GO:0005737">
    <property type="term" value="C:cytoplasm"/>
    <property type="evidence" value="ECO:0007669"/>
    <property type="project" value="EnsemblFungi"/>
</dbReference>
<keyword evidence="4" id="KW-1185">Reference proteome</keyword>
<evidence type="ECO:0000259" key="2">
    <source>
        <dbReference type="Pfam" id="PF19273"/>
    </source>
</evidence>
<dbReference type="InterPro" id="IPR011989">
    <property type="entry name" value="ARM-like"/>
</dbReference>
<dbReference type="GO" id="GO:0071528">
    <property type="term" value="P:tRNA re-export from nucleus"/>
    <property type="evidence" value="ECO:0007669"/>
    <property type="project" value="EnsemblFungi"/>
</dbReference>
<dbReference type="EMBL" id="HG793126">
    <property type="protein sequence ID" value="CDK26181.1"/>
    <property type="molecule type" value="Genomic_DNA"/>
</dbReference>
<feature type="compositionally biased region" description="Basic and acidic residues" evidence="1">
    <location>
        <begin position="1185"/>
        <end position="1199"/>
    </location>
</feature>
<dbReference type="RefSeq" id="XP_022458189.1">
    <property type="nucleotide sequence ID" value="XM_022604404.1"/>
</dbReference>
<dbReference type="InterPro" id="IPR045065">
    <property type="entry name" value="XPO1/5"/>
</dbReference>
<dbReference type="GO" id="GO:0005049">
    <property type="term" value="F:nuclear export signal receptor activity"/>
    <property type="evidence" value="ECO:0007669"/>
    <property type="project" value="EnsemblFungi"/>
</dbReference>
<dbReference type="GO" id="GO:0042565">
    <property type="term" value="C:RNA nuclear export complex"/>
    <property type="evidence" value="ECO:0007669"/>
    <property type="project" value="TreeGrafter"/>
</dbReference>
<proteinExistence type="predicted"/>
<dbReference type="Proteomes" id="UP000019384">
    <property type="component" value="Unassembled WGS sequence"/>
</dbReference>
<dbReference type="AlphaFoldDB" id="W6MJ06"/>
<dbReference type="PANTHER" id="PTHR11223">
    <property type="entry name" value="EXPORTIN 1/5"/>
    <property type="match status" value="1"/>
</dbReference>
<dbReference type="GeneID" id="34519577"/>
<dbReference type="Pfam" id="PF19273">
    <property type="entry name" value="Exportin-5"/>
    <property type="match status" value="1"/>
</dbReference>
<dbReference type="HOGENOM" id="CLU_003712_0_0_1"/>
<evidence type="ECO:0000256" key="1">
    <source>
        <dbReference type="SAM" id="MobiDB-lite"/>
    </source>
</evidence>
<dbReference type="OrthoDB" id="2215036at2759"/>
<feature type="compositionally biased region" description="Polar residues" evidence="1">
    <location>
        <begin position="1219"/>
        <end position="1228"/>
    </location>
</feature>
<dbReference type="STRING" id="1382522.W6MJ06"/>
<dbReference type="SUPFAM" id="SSF48371">
    <property type="entry name" value="ARM repeat"/>
    <property type="match status" value="1"/>
</dbReference>
<dbReference type="GO" id="GO:0006611">
    <property type="term" value="P:protein export from nucleus"/>
    <property type="evidence" value="ECO:0007669"/>
    <property type="project" value="EnsemblFungi"/>
</dbReference>